<comment type="caution">
    <text evidence="2">The sequence shown here is derived from an EMBL/GenBank/DDBJ whole genome shotgun (WGS) entry which is preliminary data.</text>
</comment>
<name>A0AAV4D5T8_9GAST</name>
<proteinExistence type="predicted"/>
<accession>A0AAV4D5T8</accession>
<protein>
    <submittedName>
        <fullName evidence="2">Uncharacterized protein</fullName>
    </submittedName>
</protein>
<feature type="compositionally biased region" description="Polar residues" evidence="1">
    <location>
        <begin position="40"/>
        <end position="59"/>
    </location>
</feature>
<gene>
    <name evidence="2" type="ORF">PoB_006596000</name>
</gene>
<evidence type="ECO:0000256" key="1">
    <source>
        <dbReference type="SAM" id="MobiDB-lite"/>
    </source>
</evidence>
<sequence>MLKYSSKQPKSTKKHLLTSKQQLLYTPARKTLTHPGAARDSTNLKANNGNGETTNKFTNQEIDLPDSSQVNWRRGNSRARRIT</sequence>
<feature type="region of interest" description="Disordered" evidence="1">
    <location>
        <begin position="1"/>
        <end position="59"/>
    </location>
</feature>
<evidence type="ECO:0000313" key="2">
    <source>
        <dbReference type="EMBL" id="GFO39455.1"/>
    </source>
</evidence>
<keyword evidence="3" id="KW-1185">Reference proteome</keyword>
<dbReference type="Proteomes" id="UP000735302">
    <property type="component" value="Unassembled WGS sequence"/>
</dbReference>
<dbReference type="EMBL" id="BLXT01007498">
    <property type="protein sequence ID" value="GFO39455.1"/>
    <property type="molecule type" value="Genomic_DNA"/>
</dbReference>
<dbReference type="AlphaFoldDB" id="A0AAV4D5T8"/>
<evidence type="ECO:0000313" key="3">
    <source>
        <dbReference type="Proteomes" id="UP000735302"/>
    </source>
</evidence>
<feature type="region of interest" description="Disordered" evidence="1">
    <location>
        <begin position="64"/>
        <end position="83"/>
    </location>
</feature>
<reference evidence="2 3" key="1">
    <citation type="journal article" date="2021" name="Elife">
        <title>Chloroplast acquisition without the gene transfer in kleptoplastic sea slugs, Plakobranchus ocellatus.</title>
        <authorList>
            <person name="Maeda T."/>
            <person name="Takahashi S."/>
            <person name="Yoshida T."/>
            <person name="Shimamura S."/>
            <person name="Takaki Y."/>
            <person name="Nagai Y."/>
            <person name="Toyoda A."/>
            <person name="Suzuki Y."/>
            <person name="Arimoto A."/>
            <person name="Ishii H."/>
            <person name="Satoh N."/>
            <person name="Nishiyama T."/>
            <person name="Hasebe M."/>
            <person name="Maruyama T."/>
            <person name="Minagawa J."/>
            <person name="Obokata J."/>
            <person name="Shigenobu S."/>
        </authorList>
    </citation>
    <scope>NUCLEOTIDE SEQUENCE [LARGE SCALE GENOMIC DNA]</scope>
</reference>
<organism evidence="2 3">
    <name type="scientific">Plakobranchus ocellatus</name>
    <dbReference type="NCBI Taxonomy" id="259542"/>
    <lineage>
        <taxon>Eukaryota</taxon>
        <taxon>Metazoa</taxon>
        <taxon>Spiralia</taxon>
        <taxon>Lophotrochozoa</taxon>
        <taxon>Mollusca</taxon>
        <taxon>Gastropoda</taxon>
        <taxon>Heterobranchia</taxon>
        <taxon>Euthyneura</taxon>
        <taxon>Panpulmonata</taxon>
        <taxon>Sacoglossa</taxon>
        <taxon>Placobranchoidea</taxon>
        <taxon>Plakobranchidae</taxon>
        <taxon>Plakobranchus</taxon>
    </lineage>
</organism>